<dbReference type="EMBL" id="JBDIME010000002">
    <property type="protein sequence ID" value="MEN2788626.1"/>
    <property type="molecule type" value="Genomic_DNA"/>
</dbReference>
<feature type="transmembrane region" description="Helical" evidence="1">
    <location>
        <begin position="759"/>
        <end position="778"/>
    </location>
</feature>
<sequence length="855" mass="92939">MTEGAAIGFWRTVGLLLMASRRRSQGRRRRQQELLNNRSATNWGSLATLFGIGLMAVLHGAAAFAVISGVDAGQQLEIERQGIFIVHGWFRDDVLILEARGPADEGVKEAKEGLESGYHDEARDIVERSGGQEAEVEQRLRASVAASGSRYLISRDDAVPGLSALARSGPAATMLGSVMLLWWLAMVICQGEGLELDLQRRRHPMWEWLLSHPVNAGAVFLAEMLAPLSANPTYWTAPVFVGILYGTAQGLGAGFAATALIGIPLTIAAACMGKALEIGAILRLPARSRGAVIGILSWFGFASMLTMFFAATVMPRFATIFAGAIDTAARLSWPWLGLFLGLRADGQFSFLRGMAFCWGVSATLVAFAVIFSARSIRKGLSGAFASDTLPARRGKKTSFGREPLFRKEFLWFVRDRSAIVQVILIPLTVAGFQLFNLRAIVSQAGNSWNYLSGAAIFFGTYFLWILGPKSLTSEGSALWIALTWPRGLESVLKAKAWLWSMIASGLVLAVLLAGCWLFPQDVWKIALVAIGWYFFARSMAEKSVTLVTVVSESGEAQQVSSGRRWAAQLGMLSFGIGVCTQQWNLAVVGIVYSWITAAAMWENLRARLPYLYDPWSETLPPPPTLMHAMVSISILIECMSVITGLVFAIAGKGSLGVAQGIGYGVCAVGVSIGVSKFLHDRGVSPARIWCWRDEQPDPAAAQSWPRRYVAADRREARWLLFGVGGGVVLALFAHVYLIAIALVPSIAEAIHASHVQMQSIPGMAMAYAVIAIGFAPFAEEYLFRGLVYRTLDREWGGWKAVLGAAAFFAIYHPPLAWVPVALVGATNCLLFRKSKRLAPAILLHMAYNIVVTLWT</sequence>
<dbReference type="InterPro" id="IPR003675">
    <property type="entry name" value="Rce1/LyrA-like_dom"/>
</dbReference>
<feature type="transmembrane region" description="Helical" evidence="1">
    <location>
        <begin position="171"/>
        <end position="189"/>
    </location>
</feature>
<feature type="transmembrane region" description="Helical" evidence="1">
    <location>
        <begin position="418"/>
        <end position="436"/>
    </location>
</feature>
<feature type="transmembrane region" description="Helical" evidence="1">
    <location>
        <begin position="798"/>
        <end position="825"/>
    </location>
</feature>
<feature type="transmembrane region" description="Helical" evidence="1">
    <location>
        <begin position="43"/>
        <end position="67"/>
    </location>
</feature>
<keyword evidence="1" id="KW-0812">Transmembrane</keyword>
<dbReference type="EC" id="3.4.-.-" evidence="3"/>
<evidence type="ECO:0000259" key="2">
    <source>
        <dbReference type="Pfam" id="PF02517"/>
    </source>
</evidence>
<feature type="transmembrane region" description="Helical" evidence="1">
    <location>
        <begin position="718"/>
        <end position="747"/>
    </location>
</feature>
<feature type="transmembrane region" description="Helical" evidence="1">
    <location>
        <begin position="209"/>
        <end position="230"/>
    </location>
</feature>
<evidence type="ECO:0000313" key="4">
    <source>
        <dbReference type="Proteomes" id="UP001419910"/>
    </source>
</evidence>
<feature type="transmembrane region" description="Helical" evidence="1">
    <location>
        <begin position="583"/>
        <end position="604"/>
    </location>
</feature>
<feature type="transmembrane region" description="Helical" evidence="1">
    <location>
        <begin position="496"/>
        <end position="518"/>
    </location>
</feature>
<proteinExistence type="predicted"/>
<name>A0ABU9XYJ9_9SPHN</name>
<protein>
    <submittedName>
        <fullName evidence="3">CPBP family intramembrane glutamic endopeptidase</fullName>
        <ecNumber evidence="3">3.4.-.-</ecNumber>
    </submittedName>
</protein>
<evidence type="ECO:0000313" key="3">
    <source>
        <dbReference type="EMBL" id="MEN2788626.1"/>
    </source>
</evidence>
<comment type="caution">
    <text evidence="3">The sequence shown here is derived from an EMBL/GenBank/DDBJ whole genome shotgun (WGS) entry which is preliminary data.</text>
</comment>
<dbReference type="GO" id="GO:0016787">
    <property type="term" value="F:hydrolase activity"/>
    <property type="evidence" value="ECO:0007669"/>
    <property type="project" value="UniProtKB-KW"/>
</dbReference>
<feature type="transmembrane region" description="Helical" evidence="1">
    <location>
        <begin position="317"/>
        <end position="342"/>
    </location>
</feature>
<feature type="transmembrane region" description="Helical" evidence="1">
    <location>
        <begin position="6"/>
        <end position="22"/>
    </location>
</feature>
<dbReference type="Proteomes" id="UP001419910">
    <property type="component" value="Unassembled WGS sequence"/>
</dbReference>
<feature type="domain" description="CAAX prenyl protease 2/Lysostaphin resistance protein A-like" evidence="2">
    <location>
        <begin position="764"/>
        <end position="850"/>
    </location>
</feature>
<evidence type="ECO:0000256" key="1">
    <source>
        <dbReference type="SAM" id="Phobius"/>
    </source>
</evidence>
<feature type="transmembrane region" description="Helical" evidence="1">
    <location>
        <begin position="448"/>
        <end position="466"/>
    </location>
</feature>
<keyword evidence="3" id="KW-0378">Hydrolase</keyword>
<reference evidence="3 4" key="1">
    <citation type="submission" date="2024-05" db="EMBL/GenBank/DDBJ databases">
        <authorList>
            <person name="Liu Q."/>
            <person name="Xin Y.-H."/>
        </authorList>
    </citation>
    <scope>NUCLEOTIDE SEQUENCE [LARGE SCALE GENOMIC DNA]</scope>
    <source>
        <strain evidence="3 4">CGMCC 1.10181</strain>
    </source>
</reference>
<feature type="transmembrane region" description="Helical" evidence="1">
    <location>
        <begin position="837"/>
        <end position="854"/>
    </location>
</feature>
<dbReference type="Pfam" id="PF02517">
    <property type="entry name" value="Rce1-like"/>
    <property type="match status" value="1"/>
</dbReference>
<feature type="transmembrane region" description="Helical" evidence="1">
    <location>
        <begin position="624"/>
        <end position="649"/>
    </location>
</feature>
<organism evidence="3 4">
    <name type="scientific">Sphingomonas oligophenolica</name>
    <dbReference type="NCBI Taxonomy" id="301154"/>
    <lineage>
        <taxon>Bacteria</taxon>
        <taxon>Pseudomonadati</taxon>
        <taxon>Pseudomonadota</taxon>
        <taxon>Alphaproteobacteria</taxon>
        <taxon>Sphingomonadales</taxon>
        <taxon>Sphingomonadaceae</taxon>
        <taxon>Sphingomonas</taxon>
    </lineage>
</organism>
<keyword evidence="1" id="KW-1133">Transmembrane helix</keyword>
<keyword evidence="1" id="KW-0472">Membrane</keyword>
<accession>A0ABU9XYJ9</accession>
<dbReference type="RefSeq" id="WP_343890643.1">
    <property type="nucleotide sequence ID" value="NZ_BAAAEH010000035.1"/>
</dbReference>
<feature type="transmembrane region" description="Helical" evidence="1">
    <location>
        <begin position="354"/>
        <end position="373"/>
    </location>
</feature>
<feature type="transmembrane region" description="Helical" evidence="1">
    <location>
        <begin position="291"/>
        <end position="311"/>
    </location>
</feature>
<keyword evidence="4" id="KW-1185">Reference proteome</keyword>
<gene>
    <name evidence="3" type="ORF">ABC974_03225</name>
</gene>
<feature type="transmembrane region" description="Helical" evidence="1">
    <location>
        <begin position="250"/>
        <end position="270"/>
    </location>
</feature>